<dbReference type="AlphaFoldDB" id="Q9PC53"/>
<organism evidence="1 2">
    <name type="scientific">Xylella fastidiosa (strain 9a5c)</name>
    <dbReference type="NCBI Taxonomy" id="160492"/>
    <lineage>
        <taxon>Bacteria</taxon>
        <taxon>Pseudomonadati</taxon>
        <taxon>Pseudomonadota</taxon>
        <taxon>Gammaproteobacteria</taxon>
        <taxon>Lysobacterales</taxon>
        <taxon>Lysobacteraceae</taxon>
        <taxon>Xylella</taxon>
    </lineage>
</organism>
<evidence type="ECO:0000313" key="2">
    <source>
        <dbReference type="Proteomes" id="UP000000812"/>
    </source>
</evidence>
<evidence type="ECO:0000313" key="1">
    <source>
        <dbReference type="EMBL" id="AAF84734.1"/>
    </source>
</evidence>
<dbReference type="EMBL" id="AE003849">
    <property type="protein sequence ID" value="AAF84734.1"/>
    <property type="molecule type" value="Genomic_DNA"/>
</dbReference>
<accession>Q9PC53</accession>
<dbReference type="KEGG" id="xfa:XF_1932"/>
<dbReference type="Proteomes" id="UP000000812">
    <property type="component" value="Chromosome"/>
</dbReference>
<reference evidence="1 2" key="1">
    <citation type="journal article" date="2000" name="Nature">
        <title>The genome sequence of the plant pathogen Xylella fastidiosa.</title>
        <authorList>
            <person name="Simpson A.J."/>
            <person name="Reinach F.C."/>
            <person name="Arruda P."/>
            <person name="Abreu F.A."/>
            <person name="Acencio M."/>
            <person name="Alvarenga R."/>
            <person name="Alves L.M."/>
            <person name="Araya J.E."/>
            <person name="Baia G.S."/>
            <person name="Baptista C.S."/>
            <person name="Barros M.H."/>
            <person name="Bonaccorsi E.D."/>
            <person name="Bordin S."/>
            <person name="Bove J.M."/>
            <person name="Briones M.R."/>
            <person name="Bueno M.R."/>
            <person name="Camargo A.A."/>
            <person name="Camargo L.E."/>
            <person name="Carraro D.M."/>
            <person name="Carrer H."/>
            <person name="Colauto N.B."/>
            <person name="Colombo C."/>
            <person name="Costa F.F."/>
            <person name="Costa M.C."/>
            <person name="Costa-Neto C.M."/>
            <person name="Coutinho L.L."/>
            <person name="Cristofani M."/>
            <person name="Dias-Neto E."/>
            <person name="Docena C."/>
            <person name="El-Dorry H."/>
            <person name="Facincani A.P."/>
            <person name="Ferreira A.J."/>
            <person name="Ferreira V.C."/>
            <person name="Ferro J.A."/>
            <person name="Fraga J.S."/>
            <person name="Franca S.C."/>
            <person name="Franco M.C."/>
            <person name="Frohme M."/>
            <person name="Furlan L.R."/>
            <person name="Garnier M."/>
            <person name="Goldman G.H."/>
            <person name="Goldman M.H."/>
            <person name="Gomes S.L."/>
            <person name="Gruber A."/>
            <person name="Ho P.L."/>
            <person name="Hoheisel J.D."/>
            <person name="Junqueira M.L."/>
            <person name="Kemper E.L."/>
            <person name="Kitajima J.P."/>
            <person name="Krieger J.E."/>
            <person name="Kuramae E.E."/>
            <person name="Laigret F."/>
            <person name="Lambais M.R."/>
            <person name="Leite L.C."/>
            <person name="Lemos E.G."/>
            <person name="Lemos M.V."/>
            <person name="Lopes S.A."/>
            <person name="Lopes C.R."/>
            <person name="Machado J.A."/>
            <person name="Machado M.A."/>
            <person name="Madeira A.M."/>
            <person name="Madeira H.M."/>
            <person name="Marino C.L."/>
            <person name="Marques M.V."/>
            <person name="Martins E.A."/>
            <person name="Martins E.M."/>
            <person name="Matsukuma A.Y."/>
            <person name="Menck C.F."/>
            <person name="Miracca E.C."/>
            <person name="Miyaki C.Y."/>
            <person name="Monteriro-Vitorello C.B."/>
            <person name="Moon D.H."/>
            <person name="Nagai M.A."/>
            <person name="Nascimento A.L."/>
            <person name="Netto L.E."/>
            <person name="Nhani A.Jr."/>
            <person name="Nobrega F.G."/>
            <person name="Nunes L.R."/>
            <person name="Oliveira M.A."/>
            <person name="de Oliveira M.C."/>
            <person name="de Oliveira R.C."/>
            <person name="Palmieri D.A."/>
            <person name="Paris A."/>
            <person name="Peixoto B.R."/>
            <person name="Pereira G.A."/>
            <person name="Pereira H.A.Jr."/>
            <person name="Pesquero J.B."/>
            <person name="Quaggio R.B."/>
            <person name="Roberto P.G."/>
            <person name="Rodrigues V."/>
            <person name="de M Rosa A.J."/>
            <person name="de Rosa V.E.Jr."/>
            <person name="de Sa R.G."/>
            <person name="Santelli R.V."/>
            <person name="Sawasaki H.E."/>
            <person name="da Silva A.C."/>
            <person name="da Silva A.M."/>
            <person name="da Silva F.R."/>
            <person name="da Silva W.A.Jr."/>
            <person name="da Silveira J.F."/>
            <person name="Silvestri M.L."/>
            <person name="Siqueira W.J."/>
            <person name="de Souza A.A."/>
            <person name="de Souza A.P."/>
            <person name="Terenzi M.F."/>
            <person name="Truffi D."/>
            <person name="Tsai S.M."/>
            <person name="Tsuhako M.H."/>
            <person name="Vallada H."/>
            <person name="Van Sluys M.A."/>
            <person name="Verjovski-Almeida S."/>
            <person name="Vettore A.L."/>
            <person name="Zago M.A."/>
            <person name="Zatz M."/>
            <person name="Meidanis J."/>
            <person name="Setubal J.C."/>
        </authorList>
    </citation>
    <scope>NUCLEOTIDE SEQUENCE [LARGE SCALE GENOMIC DNA]</scope>
    <source>
        <strain evidence="1 2">9a5c</strain>
    </source>
</reference>
<proteinExistence type="predicted"/>
<dbReference type="PIR" id="E82621">
    <property type="entry name" value="E82621"/>
</dbReference>
<protein>
    <submittedName>
        <fullName evidence="1">Uncharacterized protein</fullName>
    </submittedName>
</protein>
<dbReference type="HOGENOM" id="CLU_2440125_0_0_6"/>
<sequence length="102" mass="11514">MIGLWIAHPHHGYASCQTTLQQATYTTDWIPVIAQQPPFPLHPFKMLPCGKPATHRAPFNQRQTTRCTASIGPSHYIAWFWGSPTIEKIEIVTNLYSRGAVQ</sequence>
<gene>
    <name evidence="1" type="ordered locus">XF_1932</name>
</gene>
<name>Q9PC53_XYLFA</name>